<dbReference type="Proteomes" id="UP001153954">
    <property type="component" value="Unassembled WGS sequence"/>
</dbReference>
<dbReference type="InterPro" id="IPR048365">
    <property type="entry name" value="TNP-like_RNaseH_N"/>
</dbReference>
<evidence type="ECO:0000259" key="1">
    <source>
        <dbReference type="Pfam" id="PF21787"/>
    </source>
</evidence>
<evidence type="ECO:0000313" key="2">
    <source>
        <dbReference type="EMBL" id="CAH2101134.1"/>
    </source>
</evidence>
<proteinExistence type="predicted"/>
<comment type="caution">
    <text evidence="2">The sequence shown here is derived from an EMBL/GenBank/DDBJ whole genome shotgun (WGS) entry which is preliminary data.</text>
</comment>
<feature type="domain" description="Transposable element P transposase-like RNase H" evidence="1">
    <location>
        <begin position="1"/>
        <end position="89"/>
    </location>
</feature>
<organism evidence="2 3">
    <name type="scientific">Euphydryas editha</name>
    <name type="common">Edith's checkerspot</name>
    <dbReference type="NCBI Taxonomy" id="104508"/>
    <lineage>
        <taxon>Eukaryota</taxon>
        <taxon>Metazoa</taxon>
        <taxon>Ecdysozoa</taxon>
        <taxon>Arthropoda</taxon>
        <taxon>Hexapoda</taxon>
        <taxon>Insecta</taxon>
        <taxon>Pterygota</taxon>
        <taxon>Neoptera</taxon>
        <taxon>Endopterygota</taxon>
        <taxon>Lepidoptera</taxon>
        <taxon>Glossata</taxon>
        <taxon>Ditrysia</taxon>
        <taxon>Papilionoidea</taxon>
        <taxon>Nymphalidae</taxon>
        <taxon>Nymphalinae</taxon>
        <taxon>Euphydryas</taxon>
    </lineage>
</organism>
<name>A0AAU9UND1_EUPED</name>
<dbReference type="Pfam" id="PF21787">
    <property type="entry name" value="TNP-like_RNaseH_N"/>
    <property type="match status" value="1"/>
</dbReference>
<protein>
    <recommendedName>
        <fullName evidence="1">Transposable element P transposase-like RNase H domain-containing protein</fullName>
    </recommendedName>
</protein>
<evidence type="ECO:0000313" key="3">
    <source>
        <dbReference type="Proteomes" id="UP001153954"/>
    </source>
</evidence>
<sequence length="100" mass="11148">MSLKCSLSYNKRRYYVTGFVTNGKETHPDFADHAEVFMLRGLIKNYKQPFAYTFSQAATKGPELLAQLKAVIGKLQEAGLIVVTTVNQANLMKVLTMCNA</sequence>
<gene>
    <name evidence="2" type="ORF">EEDITHA_LOCUS15923</name>
</gene>
<keyword evidence="3" id="KW-1185">Reference proteome</keyword>
<reference evidence="2" key="1">
    <citation type="submission" date="2022-03" db="EMBL/GenBank/DDBJ databases">
        <authorList>
            <person name="Tunstrom K."/>
        </authorList>
    </citation>
    <scope>NUCLEOTIDE SEQUENCE</scope>
</reference>
<accession>A0AAU9UND1</accession>
<dbReference type="EMBL" id="CAKOGL010000023">
    <property type="protein sequence ID" value="CAH2101134.1"/>
    <property type="molecule type" value="Genomic_DNA"/>
</dbReference>
<dbReference type="AlphaFoldDB" id="A0AAU9UND1"/>